<dbReference type="Pfam" id="PF01388">
    <property type="entry name" value="ARID"/>
    <property type="match status" value="1"/>
</dbReference>
<evidence type="ECO:0000259" key="7">
    <source>
        <dbReference type="PROSITE" id="PS51526"/>
    </source>
</evidence>
<keyword evidence="2" id="KW-0805">Transcription regulation</keyword>
<dbReference type="InterPro" id="IPR052406">
    <property type="entry name" value="Chromatin_Remodeling_Comp"/>
</dbReference>
<proteinExistence type="predicted"/>
<keyword evidence="4" id="KW-0539">Nucleus</keyword>
<keyword evidence="9" id="KW-1185">Reference proteome</keyword>
<dbReference type="InterPro" id="IPR011989">
    <property type="entry name" value="ARM-like"/>
</dbReference>
<evidence type="ECO:0000259" key="6">
    <source>
        <dbReference type="PROSITE" id="PS51011"/>
    </source>
</evidence>
<evidence type="ECO:0000313" key="8">
    <source>
        <dbReference type="EMBL" id="KYK55041.1"/>
    </source>
</evidence>
<feature type="domain" description="ARID" evidence="6">
    <location>
        <begin position="16"/>
        <end position="110"/>
    </location>
</feature>
<dbReference type="RefSeq" id="XP_040654393.1">
    <property type="nucleotide sequence ID" value="XM_040804289.1"/>
</dbReference>
<dbReference type="GO" id="GO:0006355">
    <property type="term" value="P:regulation of DNA-templated transcription"/>
    <property type="evidence" value="ECO:0007669"/>
    <property type="project" value="InterPro"/>
</dbReference>
<dbReference type="AlphaFoldDB" id="A0A151GD91"/>
<protein>
    <submittedName>
        <fullName evidence="8">RSC complex subunit Rsc9</fullName>
    </submittedName>
</protein>
<gene>
    <name evidence="8" type="ORF">DCS_07002</name>
</gene>
<dbReference type="InterPro" id="IPR016024">
    <property type="entry name" value="ARM-type_fold"/>
</dbReference>
<evidence type="ECO:0000256" key="3">
    <source>
        <dbReference type="ARBA" id="ARBA00023163"/>
    </source>
</evidence>
<dbReference type="CDD" id="cd16100">
    <property type="entry name" value="ARID"/>
    <property type="match status" value="1"/>
</dbReference>
<keyword evidence="1" id="KW-0156">Chromatin regulator</keyword>
<sequence>MTSTPQEVQMHTIDRTAEYEDFMTRLREYHAKRGTTLDPEPKVGMIHLDLFKVFNHIIACGGYDKVSEEKLAWRRMAAELGLFSNNEASTAFSLKEKFYKNLAAFEISTIHGKEPPPKEILEDVTAKGANLLTRTLDNFRIKRESNVNPTDSAASGDDGTPTRDQPVPPETTTVSSARASRGLREAPPQRVIFQPDTGPSRQTRNASSQHTTQNTASPAANHNHNQTTSQHTAMQPMHHGATPSRGPSIVHHPPNGENTSPMVLSYQPKHIKPLQLRPVATPSNAPTEFQRPRLPHRQAAADASSRQPMLPGTGFDGPNIYTRCLNALRSGLPAEQAFALNHLVKISFERGDKFRFDAFPGLAESLVEKALEIGNLYYHVHWTMSWVEGDCPGDIGCLDGNNGTPDILERIQDLVEKDVPDVLQPADHADKLVLISEAMLTIRNMVTLAENAHNMCSFCPLLDLICIVMHLPNKDSLVEIKHMALDIAEQLTPFMVLGADDPLYKTLLGQLVSDDRGTILTALRALGRISVNLEATNKLPNVTPEALVRITNWLLLNDDELIDACLDFLYQYTAVVANVETLVRATVPENLVSHLMRLLAHGARKVQRDFILQPEQKLASRNEIAPIPDDLLQEMVQLEEPERVHRWIKSFFEEDDESFVTQLAAWQAYQSAFVGPLKAIGKSMITPADFIRNSTSVYKNSNAQVLREPGEAQQKFIIHGIRPRPRPLSLGGSEYGRCLWATNPEKKNEKCGQFFLTAKQMWEHILASHLGEKRNEQGHFVNAERETRCTWGECNRHERPTKMRLLDFGRHINTHIMPMLSSTGARAKRPGKSWVIPARTLSVTYEETMTTRDERNPNAPPQAAGIPLSAVLVLRNLARNVVKTEVEEELVKMQQQQKGNAERGGWNERLFRPTQARLFEILAENKALSPYIASLLDLIRVEAEIDSDDD</sequence>
<evidence type="ECO:0000313" key="9">
    <source>
        <dbReference type="Proteomes" id="UP000076580"/>
    </source>
</evidence>
<dbReference type="InterPro" id="IPR001606">
    <property type="entry name" value="ARID_dom"/>
</dbReference>
<reference evidence="8 9" key="1">
    <citation type="journal article" date="2016" name="Sci. Rep.">
        <title>Insights into Adaptations to a Near-Obligate Nematode Endoparasitic Lifestyle from the Finished Genome of Drechmeria coniospora.</title>
        <authorList>
            <person name="Zhang L."/>
            <person name="Zhou Z."/>
            <person name="Guo Q."/>
            <person name="Fokkens L."/>
            <person name="Miskei M."/>
            <person name="Pocsi I."/>
            <person name="Zhang W."/>
            <person name="Chen M."/>
            <person name="Wang L."/>
            <person name="Sun Y."/>
            <person name="Donzelli B.G."/>
            <person name="Gibson D.M."/>
            <person name="Nelson D.R."/>
            <person name="Luo J.G."/>
            <person name="Rep M."/>
            <person name="Liu H."/>
            <person name="Yang S."/>
            <person name="Wang J."/>
            <person name="Krasnoff S.B."/>
            <person name="Xu Y."/>
            <person name="Molnar I."/>
            <person name="Lin M."/>
        </authorList>
    </citation>
    <scope>NUCLEOTIDE SEQUENCE [LARGE SCALE GENOMIC DNA]</scope>
    <source>
        <strain evidence="8 9">ARSEF 6962</strain>
    </source>
</reference>
<dbReference type="PANTHER" id="PTHR22970:SF14">
    <property type="entry name" value="AT-RICH INTERACTIVE DOMAIN-CONTAINING PROTEIN 2"/>
    <property type="match status" value="1"/>
</dbReference>
<dbReference type="OrthoDB" id="338531at2759"/>
<dbReference type="GO" id="GO:0006325">
    <property type="term" value="P:chromatin organization"/>
    <property type="evidence" value="ECO:0007669"/>
    <property type="project" value="UniProtKB-KW"/>
</dbReference>
<dbReference type="FunFam" id="1.10.150.60:FF:000021">
    <property type="entry name" value="Chromatin structure-remodeling complex subunit rsc9"/>
    <property type="match status" value="1"/>
</dbReference>
<dbReference type="Gene3D" id="1.25.10.10">
    <property type="entry name" value="Leucine-rich Repeat Variant"/>
    <property type="match status" value="1"/>
</dbReference>
<dbReference type="InterPro" id="IPR003150">
    <property type="entry name" value="DNA-bd_RFX"/>
</dbReference>
<dbReference type="InParanoid" id="A0A151GD91"/>
<dbReference type="GO" id="GO:0003677">
    <property type="term" value="F:DNA binding"/>
    <property type="evidence" value="ECO:0007669"/>
    <property type="project" value="InterPro"/>
</dbReference>
<accession>A0A151GD91</accession>
<feature type="compositionally biased region" description="Polar residues" evidence="5">
    <location>
        <begin position="197"/>
        <end position="233"/>
    </location>
</feature>
<evidence type="ECO:0000256" key="1">
    <source>
        <dbReference type="ARBA" id="ARBA00022853"/>
    </source>
</evidence>
<dbReference type="Gene3D" id="1.10.150.60">
    <property type="entry name" value="ARID DNA-binding domain"/>
    <property type="match status" value="1"/>
</dbReference>
<dbReference type="InterPro" id="IPR036431">
    <property type="entry name" value="ARID_dom_sf"/>
</dbReference>
<name>A0A151GD91_DRECN</name>
<organism evidence="8 9">
    <name type="scientific">Drechmeria coniospora</name>
    <name type="common">Nematophagous fungus</name>
    <name type="synonym">Meria coniospora</name>
    <dbReference type="NCBI Taxonomy" id="98403"/>
    <lineage>
        <taxon>Eukaryota</taxon>
        <taxon>Fungi</taxon>
        <taxon>Dikarya</taxon>
        <taxon>Ascomycota</taxon>
        <taxon>Pezizomycotina</taxon>
        <taxon>Sordariomycetes</taxon>
        <taxon>Hypocreomycetidae</taxon>
        <taxon>Hypocreales</taxon>
        <taxon>Ophiocordycipitaceae</taxon>
        <taxon>Drechmeria</taxon>
    </lineage>
</organism>
<dbReference type="Proteomes" id="UP000076580">
    <property type="component" value="Chromosome 03"/>
</dbReference>
<evidence type="ECO:0000256" key="2">
    <source>
        <dbReference type="ARBA" id="ARBA00023015"/>
    </source>
</evidence>
<dbReference type="STRING" id="98403.A0A151GD91"/>
<dbReference type="SMART" id="SM00501">
    <property type="entry name" value="BRIGHT"/>
    <property type="match status" value="1"/>
</dbReference>
<dbReference type="SMART" id="SM01014">
    <property type="entry name" value="ARID"/>
    <property type="match status" value="1"/>
</dbReference>
<dbReference type="SUPFAM" id="SSF48371">
    <property type="entry name" value="ARM repeat"/>
    <property type="match status" value="1"/>
</dbReference>
<dbReference type="PROSITE" id="PS51526">
    <property type="entry name" value="RFX_DBD"/>
    <property type="match status" value="1"/>
</dbReference>
<dbReference type="EMBL" id="LAYC01000003">
    <property type="protein sequence ID" value="KYK55041.1"/>
    <property type="molecule type" value="Genomic_DNA"/>
</dbReference>
<evidence type="ECO:0000256" key="4">
    <source>
        <dbReference type="ARBA" id="ARBA00023242"/>
    </source>
</evidence>
<keyword evidence="3" id="KW-0804">Transcription</keyword>
<dbReference type="SUPFAM" id="SSF46774">
    <property type="entry name" value="ARID-like"/>
    <property type="match status" value="1"/>
</dbReference>
<dbReference type="GeneID" id="63719645"/>
<feature type="domain" description="RFX-type winged-helix" evidence="7">
    <location>
        <begin position="644"/>
        <end position="725"/>
    </location>
</feature>
<comment type="caution">
    <text evidence="8">The sequence shown here is derived from an EMBL/GenBank/DDBJ whole genome shotgun (WGS) entry which is preliminary data.</text>
</comment>
<dbReference type="PROSITE" id="PS51011">
    <property type="entry name" value="ARID"/>
    <property type="match status" value="1"/>
</dbReference>
<dbReference type="Gene3D" id="3.30.160.60">
    <property type="entry name" value="Classic Zinc Finger"/>
    <property type="match status" value="1"/>
</dbReference>
<dbReference type="PANTHER" id="PTHR22970">
    <property type="entry name" value="AT-RICH INTERACTIVE DOMAIN-CONTAINING PROTEIN 2"/>
    <property type="match status" value="1"/>
</dbReference>
<feature type="region of interest" description="Disordered" evidence="5">
    <location>
        <begin position="142"/>
        <end position="260"/>
    </location>
</feature>
<dbReference type="GO" id="GO:0016586">
    <property type="term" value="C:RSC-type complex"/>
    <property type="evidence" value="ECO:0007669"/>
    <property type="project" value="TreeGrafter"/>
</dbReference>
<evidence type="ECO:0000256" key="5">
    <source>
        <dbReference type="SAM" id="MobiDB-lite"/>
    </source>
</evidence>